<reference evidence="1 2" key="2">
    <citation type="journal article" date="2012" name="Stand. Genomic Sci.">
        <title>Complete genome sequence of the termite hindgut bacterium Spirochaeta coccoides type strain (SPN1(T)), reclassification in the genus Sphaerochaeta as Sphaerochaeta coccoides comb. nov. and emendations of the family Spirochaetaceae and the genus Sphaerochaeta.</title>
        <authorList>
            <person name="Abt B."/>
            <person name="Han C."/>
            <person name="Scheuner C."/>
            <person name="Lu M."/>
            <person name="Lapidus A."/>
            <person name="Nolan M."/>
            <person name="Lucas S."/>
            <person name="Hammon N."/>
            <person name="Deshpande S."/>
            <person name="Cheng J.F."/>
            <person name="Tapia R."/>
            <person name="Goodwin L.A."/>
            <person name="Pitluck S."/>
            <person name="Liolios K."/>
            <person name="Pagani I."/>
            <person name="Ivanova N."/>
            <person name="Mavromatis K."/>
            <person name="Mikhailova N."/>
            <person name="Huntemann M."/>
            <person name="Pati A."/>
            <person name="Chen A."/>
            <person name="Palaniappan K."/>
            <person name="Land M."/>
            <person name="Hauser L."/>
            <person name="Brambilla E.M."/>
            <person name="Rohde M."/>
            <person name="Spring S."/>
            <person name="Gronow S."/>
            <person name="Goker M."/>
            <person name="Woyke T."/>
            <person name="Bristow J."/>
            <person name="Eisen J.A."/>
            <person name="Markowitz V."/>
            <person name="Hugenholtz P."/>
            <person name="Kyrpides N.C."/>
            <person name="Klenk H.P."/>
            <person name="Detter J.C."/>
        </authorList>
    </citation>
    <scope>NUCLEOTIDE SEQUENCE [LARGE SCALE GENOMIC DNA]</scope>
    <source>
        <strain evidence="2">ATCC BAA-1237 / DSM 17374 / SPN1</strain>
    </source>
</reference>
<dbReference type="AlphaFoldDB" id="F4GIC0"/>
<dbReference type="eggNOG" id="ENOG50332RU">
    <property type="taxonomic scope" value="Bacteria"/>
</dbReference>
<organism evidence="1 2">
    <name type="scientific">Parasphaerochaeta coccoides (strain ATCC BAA-1237 / DSM 17374 / SPN1)</name>
    <name type="common">Sphaerochaeta coccoides</name>
    <dbReference type="NCBI Taxonomy" id="760011"/>
    <lineage>
        <taxon>Bacteria</taxon>
        <taxon>Pseudomonadati</taxon>
        <taxon>Spirochaetota</taxon>
        <taxon>Spirochaetia</taxon>
        <taxon>Spirochaetales</taxon>
        <taxon>Sphaerochaetaceae</taxon>
        <taxon>Parasphaerochaeta</taxon>
    </lineage>
</organism>
<protein>
    <recommendedName>
        <fullName evidence="3">DUF1893 domain-containing protein</fullName>
    </recommendedName>
</protein>
<evidence type="ECO:0000313" key="2">
    <source>
        <dbReference type="Proteomes" id="UP000007939"/>
    </source>
</evidence>
<dbReference type="InterPro" id="IPR037081">
    <property type="entry name" value="Hyp_TM1506"/>
</dbReference>
<keyword evidence="2" id="KW-1185">Reference proteome</keyword>
<dbReference type="STRING" id="760011.Spico_0399"/>
<dbReference type="OrthoDB" id="9815422at2"/>
<evidence type="ECO:0008006" key="3">
    <source>
        <dbReference type="Google" id="ProtNLM"/>
    </source>
</evidence>
<sequence length="154" mass="16685">MIKSSSSQKQGACDEALHLIETGTISCVVIQDDAIVHKADGRGVSPLLKLYDTAPEKLKDAVVIDKIIGKAAAMILVAGGVRKAYGQIMSAAAKKYLDAHSIETEYGRYVDVIENRYKTGMCPIEQSVIDSEDPLEGLEKIRKTVLTLIQAHAE</sequence>
<name>F4GIC0_PARC1</name>
<dbReference type="HOGENOM" id="CLU_121418_0_0_12"/>
<dbReference type="RefSeq" id="WP_013739024.1">
    <property type="nucleotide sequence ID" value="NC_015436.1"/>
</dbReference>
<dbReference type="GO" id="GO:0003824">
    <property type="term" value="F:catalytic activity"/>
    <property type="evidence" value="ECO:0007669"/>
    <property type="project" value="InterPro"/>
</dbReference>
<dbReference type="KEGG" id="scc:Spico_0399"/>
<dbReference type="InterPro" id="IPR015067">
    <property type="entry name" value="DUF1893_TM1506-like"/>
</dbReference>
<evidence type="ECO:0000313" key="1">
    <source>
        <dbReference type="EMBL" id="AEC01628.1"/>
    </source>
</evidence>
<gene>
    <name evidence="1" type="ordered locus">Spico_0399</name>
</gene>
<dbReference type="SUPFAM" id="SSF53927">
    <property type="entry name" value="Cytidine deaminase-like"/>
    <property type="match status" value="1"/>
</dbReference>
<dbReference type="Pfam" id="PF08973">
    <property type="entry name" value="TM1506"/>
    <property type="match status" value="1"/>
</dbReference>
<dbReference type="Gene3D" id="3.40.140.30">
    <property type="entry name" value="Hypothetical protein TM1506"/>
    <property type="match status" value="1"/>
</dbReference>
<dbReference type="EMBL" id="CP002659">
    <property type="protein sequence ID" value="AEC01628.1"/>
    <property type="molecule type" value="Genomic_DNA"/>
</dbReference>
<dbReference type="InterPro" id="IPR016193">
    <property type="entry name" value="Cytidine_deaminase-like"/>
</dbReference>
<dbReference type="Proteomes" id="UP000007939">
    <property type="component" value="Chromosome"/>
</dbReference>
<reference evidence="2" key="1">
    <citation type="submission" date="2011-04" db="EMBL/GenBank/DDBJ databases">
        <title>The complete genome of Spirochaeta coccoides DSM 17374.</title>
        <authorList>
            <person name="Lucas S."/>
            <person name="Copeland A."/>
            <person name="Lapidus A."/>
            <person name="Bruce D."/>
            <person name="Goodwin L."/>
            <person name="Pitluck S."/>
            <person name="Peters L."/>
            <person name="Kyrpides N."/>
            <person name="Mavromatis K."/>
            <person name="Pagani I."/>
            <person name="Ivanova N."/>
            <person name="Ovchinnikova G."/>
            <person name="Lu M."/>
            <person name="Detter J.C."/>
            <person name="Tapia R."/>
            <person name="Han C."/>
            <person name="Land M."/>
            <person name="Hauser L."/>
            <person name="Markowitz V."/>
            <person name="Cheng J.-F."/>
            <person name="Hugenholtz P."/>
            <person name="Woyke T."/>
            <person name="Wu D."/>
            <person name="Spring S."/>
            <person name="Schroeder M."/>
            <person name="Brambilla E."/>
            <person name="Klenk H.-P."/>
            <person name="Eisen J.A."/>
        </authorList>
    </citation>
    <scope>NUCLEOTIDE SEQUENCE [LARGE SCALE GENOMIC DNA]</scope>
    <source>
        <strain evidence="2">ATCC BAA-1237 / DSM 17374 / SPN1</strain>
    </source>
</reference>
<accession>F4GIC0</accession>
<proteinExistence type="predicted"/>